<sequence length="99" mass="10477">MTFCGPGMIVAGQECCCHPSANNYVGVTGLVCSSLSKTCTRQRCTIEAPPTSTLDMLTTRHTNNLRTPSNSKVFPEAAGIASTLSFRQMNPGSCSTQSN</sequence>
<protein>
    <submittedName>
        <fullName evidence="1">Uncharacterized protein</fullName>
    </submittedName>
</protein>
<dbReference type="AlphaFoldDB" id="A0A0J6YLJ2"/>
<gene>
    <name evidence="1" type="ORF">CIRG_09681</name>
</gene>
<proteinExistence type="predicted"/>
<accession>A0A0J6YLJ2</accession>
<organism evidence="1 2">
    <name type="scientific">Coccidioides immitis RMSCC 2394</name>
    <dbReference type="NCBI Taxonomy" id="404692"/>
    <lineage>
        <taxon>Eukaryota</taxon>
        <taxon>Fungi</taxon>
        <taxon>Dikarya</taxon>
        <taxon>Ascomycota</taxon>
        <taxon>Pezizomycotina</taxon>
        <taxon>Eurotiomycetes</taxon>
        <taxon>Eurotiomycetidae</taxon>
        <taxon>Onygenales</taxon>
        <taxon>Onygenaceae</taxon>
        <taxon>Coccidioides</taxon>
    </lineage>
</organism>
<reference evidence="2" key="1">
    <citation type="journal article" date="2010" name="Genome Res.">
        <title>Population genomic sequencing of Coccidioides fungi reveals recent hybridization and transposon control.</title>
        <authorList>
            <person name="Neafsey D.E."/>
            <person name="Barker B.M."/>
            <person name="Sharpton T.J."/>
            <person name="Stajich J.E."/>
            <person name="Park D.J."/>
            <person name="Whiston E."/>
            <person name="Hung C.-Y."/>
            <person name="McMahan C."/>
            <person name="White J."/>
            <person name="Sykes S."/>
            <person name="Heiman D."/>
            <person name="Young S."/>
            <person name="Zeng Q."/>
            <person name="Abouelleil A."/>
            <person name="Aftuck L."/>
            <person name="Bessette D."/>
            <person name="Brown A."/>
            <person name="FitzGerald M."/>
            <person name="Lui A."/>
            <person name="Macdonald J.P."/>
            <person name="Priest M."/>
            <person name="Orbach M.J."/>
            <person name="Galgiani J.N."/>
            <person name="Kirkland T.N."/>
            <person name="Cole G.T."/>
            <person name="Birren B.W."/>
            <person name="Henn M.R."/>
            <person name="Taylor J.W."/>
            <person name="Rounsley S.D."/>
        </authorList>
    </citation>
    <scope>NUCLEOTIDE SEQUENCE [LARGE SCALE GENOMIC DNA]</scope>
    <source>
        <strain evidence="2">RMSCC 2394</strain>
    </source>
</reference>
<evidence type="ECO:0000313" key="1">
    <source>
        <dbReference type="EMBL" id="KMP09511.1"/>
    </source>
</evidence>
<dbReference type="EMBL" id="DS028099">
    <property type="protein sequence ID" value="KMP09511.1"/>
    <property type="molecule type" value="Genomic_DNA"/>
</dbReference>
<name>A0A0J6YLJ2_COCIT</name>
<dbReference type="Proteomes" id="UP000054565">
    <property type="component" value="Unassembled WGS sequence"/>
</dbReference>
<evidence type="ECO:0000313" key="2">
    <source>
        <dbReference type="Proteomes" id="UP000054565"/>
    </source>
</evidence>